<comment type="caution">
    <text evidence="1">The sequence shown here is derived from an EMBL/GenBank/DDBJ whole genome shotgun (WGS) entry which is preliminary data.</text>
</comment>
<evidence type="ECO:0000313" key="2">
    <source>
        <dbReference type="Proteomes" id="UP001210528"/>
    </source>
</evidence>
<dbReference type="EMBL" id="JAQLUK010000149">
    <property type="protein sequence ID" value="MDB2294506.1"/>
    <property type="molecule type" value="Genomic_DNA"/>
</dbReference>
<sequence length="108" mass="11617">MLDKIAIDRLDLRPKLIIAFVLVALLVGVTGAVGYQAVGDVDEEAHVISEDGHKIDASLNMLVAIEEQQVAIHAALLGEEGEQSNFEAAGGRFDEYSAKLQQQELSEA</sequence>
<evidence type="ECO:0000313" key="1">
    <source>
        <dbReference type="EMBL" id="MDB2294506.1"/>
    </source>
</evidence>
<keyword evidence="2" id="KW-1185">Reference proteome</keyword>
<name>A0ABT4ZAA0_HALEZ</name>
<accession>A0ABT4ZAA0</accession>
<gene>
    <name evidence="1" type="ORF">PM085_20070</name>
</gene>
<organism evidence="1 2">
    <name type="scientific">Halorubrum ezzemoulense</name>
    <name type="common">Halorubrum chaoviator</name>
    <dbReference type="NCBI Taxonomy" id="337243"/>
    <lineage>
        <taxon>Archaea</taxon>
        <taxon>Methanobacteriati</taxon>
        <taxon>Methanobacteriota</taxon>
        <taxon>Stenosarchaea group</taxon>
        <taxon>Halobacteria</taxon>
        <taxon>Halobacteriales</taxon>
        <taxon>Haloferacaceae</taxon>
        <taxon>Halorubrum</taxon>
    </lineage>
</organism>
<protein>
    <submittedName>
        <fullName evidence="1">Chemotaxis protein</fullName>
    </submittedName>
</protein>
<feature type="non-terminal residue" evidence="1">
    <location>
        <position position="108"/>
    </location>
</feature>
<dbReference type="Proteomes" id="UP001210528">
    <property type="component" value="Unassembled WGS sequence"/>
</dbReference>
<reference evidence="1 2" key="1">
    <citation type="submission" date="2023-01" db="EMBL/GenBank/DDBJ databases">
        <title>Halorubrum ezzemoulense from Santa Pola, Spain.</title>
        <authorList>
            <person name="Feng Y."/>
            <person name="Louyakis A.S."/>
            <person name="Gogarten J.P."/>
        </authorList>
    </citation>
    <scope>NUCLEOTIDE SEQUENCE [LARGE SCALE GENOMIC DNA]</scope>
    <source>
        <strain evidence="1 2">AMM015</strain>
    </source>
</reference>
<proteinExistence type="predicted"/>